<protein>
    <submittedName>
        <fullName evidence="1">Uncharacterized protein</fullName>
    </submittedName>
</protein>
<dbReference type="AlphaFoldDB" id="A0A6B8RM47"/>
<name>A0A6B8RM47_9BACL</name>
<keyword evidence="2" id="KW-1185">Reference proteome</keyword>
<dbReference type="KEGG" id="ppsc:EHS13_22035"/>
<proteinExistence type="predicted"/>
<dbReference type="Pfam" id="PF11079">
    <property type="entry name" value="YqhG"/>
    <property type="match status" value="1"/>
</dbReference>
<dbReference type="InterPro" id="IPR024562">
    <property type="entry name" value="YqhG"/>
</dbReference>
<sequence length="294" mass="33878">MNATQIESFMMQYLQATNCHIIEKGVGYVTVKLSPQADKELTQRSYYWGFVERMGIEPETMTYCFIFDPLNNTLEPPVMGGPGVIDFAARVQRHEVSFGSPRLGQVFRSVHNKGRWINLFEASPVNPPKGKPPVGYSTWLGINYKVEFTCDMKRSELHSLGISLNSGEIVENFHQTLLKKKLSPRLPLNVHLQPKQMTLQKTAALAEQYMENKLKVYDHSWAVEARERLKVEQSRMDDYYIELLASLEEEHKTEVSEQYQKRQQEINSQYHPRIEAAAINCGLFHLKIPQLSIN</sequence>
<organism evidence="1 2">
    <name type="scientific">Paenibacillus psychroresistens</name>
    <dbReference type="NCBI Taxonomy" id="1778678"/>
    <lineage>
        <taxon>Bacteria</taxon>
        <taxon>Bacillati</taxon>
        <taxon>Bacillota</taxon>
        <taxon>Bacilli</taxon>
        <taxon>Bacillales</taxon>
        <taxon>Paenibacillaceae</taxon>
        <taxon>Paenibacillus</taxon>
    </lineage>
</organism>
<evidence type="ECO:0000313" key="1">
    <source>
        <dbReference type="EMBL" id="QGQ97370.1"/>
    </source>
</evidence>
<dbReference type="OrthoDB" id="2433584at2"/>
<reference evidence="2" key="1">
    <citation type="submission" date="2018-11" db="EMBL/GenBank/DDBJ databases">
        <title>Complete genome sequence of Paenibacillus sp. ML311-T8.</title>
        <authorList>
            <person name="Nam Y.-D."/>
            <person name="Kang J."/>
            <person name="Chung W.-H."/>
            <person name="Park Y.S."/>
        </authorList>
    </citation>
    <scope>NUCLEOTIDE SEQUENCE [LARGE SCALE GENOMIC DNA]</scope>
    <source>
        <strain evidence="2">ML311-T8</strain>
    </source>
</reference>
<gene>
    <name evidence="1" type="ORF">EHS13_22035</name>
</gene>
<accession>A0A6B8RM47</accession>
<evidence type="ECO:0000313" key="2">
    <source>
        <dbReference type="Proteomes" id="UP000426246"/>
    </source>
</evidence>
<dbReference type="EMBL" id="CP034235">
    <property type="protein sequence ID" value="QGQ97370.1"/>
    <property type="molecule type" value="Genomic_DNA"/>
</dbReference>
<dbReference type="RefSeq" id="WP_155702473.1">
    <property type="nucleotide sequence ID" value="NZ_CP034235.1"/>
</dbReference>
<dbReference type="Proteomes" id="UP000426246">
    <property type="component" value="Chromosome"/>
</dbReference>